<gene>
    <name evidence="2" type="ORF">CJ030_MR8G006122</name>
</gene>
<organism evidence="2 3">
    <name type="scientific">Morella rubra</name>
    <name type="common">Chinese bayberry</name>
    <dbReference type="NCBI Taxonomy" id="262757"/>
    <lineage>
        <taxon>Eukaryota</taxon>
        <taxon>Viridiplantae</taxon>
        <taxon>Streptophyta</taxon>
        <taxon>Embryophyta</taxon>
        <taxon>Tracheophyta</taxon>
        <taxon>Spermatophyta</taxon>
        <taxon>Magnoliopsida</taxon>
        <taxon>eudicotyledons</taxon>
        <taxon>Gunneridae</taxon>
        <taxon>Pentapetalae</taxon>
        <taxon>rosids</taxon>
        <taxon>fabids</taxon>
        <taxon>Fagales</taxon>
        <taxon>Myricaceae</taxon>
        <taxon>Morella</taxon>
    </lineage>
</organism>
<reference evidence="2 3" key="1">
    <citation type="journal article" date="2019" name="Plant Biotechnol. J.">
        <title>The red bayberry genome and genetic basis of sex determination.</title>
        <authorList>
            <person name="Jia H.M."/>
            <person name="Jia H.J."/>
            <person name="Cai Q.L."/>
            <person name="Wang Y."/>
            <person name="Zhao H.B."/>
            <person name="Yang W.F."/>
            <person name="Wang G.Y."/>
            <person name="Li Y.H."/>
            <person name="Zhan D.L."/>
            <person name="Shen Y.T."/>
            <person name="Niu Q.F."/>
            <person name="Chang L."/>
            <person name="Qiu J."/>
            <person name="Zhao L."/>
            <person name="Xie H.B."/>
            <person name="Fu W.Y."/>
            <person name="Jin J."/>
            <person name="Li X.W."/>
            <person name="Jiao Y."/>
            <person name="Zhou C.C."/>
            <person name="Tu T."/>
            <person name="Chai C.Y."/>
            <person name="Gao J.L."/>
            <person name="Fan L.J."/>
            <person name="van de Weg E."/>
            <person name="Wang J.Y."/>
            <person name="Gao Z.S."/>
        </authorList>
    </citation>
    <scope>NUCLEOTIDE SEQUENCE [LARGE SCALE GENOMIC DNA]</scope>
    <source>
        <tissue evidence="2">Leaves</tissue>
    </source>
</reference>
<accession>A0A6A1UQD1</accession>
<dbReference type="Proteomes" id="UP000516437">
    <property type="component" value="Chromosome 8"/>
</dbReference>
<sequence>MELSNHILILIAFSSLLSAVDAICVPIFSHSALSNASIPPVSNVADSPQPRSAIPNVAFSDAPSPAPIPPISYVAGSPAPGSVIPDVTFSNAPSPAPIPPVSYVADSLALESNSPASAMSIGNICAVTAVPKVCVESITPFLRYAPSSAVHAGILAVAKELTEDPSQGDSVLKCLMGCQGDYNRVIDNSDSALKSIDLKDFGMLKTALNVMRSHLENCGGDCSDEQGIDSPMKSTDEEIHTLIGNCIDIANSFVH</sequence>
<proteinExistence type="predicted"/>
<keyword evidence="1" id="KW-0732">Signal</keyword>
<feature type="signal peptide" evidence="1">
    <location>
        <begin position="1"/>
        <end position="22"/>
    </location>
</feature>
<feature type="chain" id="PRO_5025580282" evidence="1">
    <location>
        <begin position="23"/>
        <end position="255"/>
    </location>
</feature>
<evidence type="ECO:0000313" key="2">
    <source>
        <dbReference type="EMBL" id="KAB1202615.1"/>
    </source>
</evidence>
<dbReference type="Gene3D" id="1.20.140.40">
    <property type="entry name" value="Invertase/pectin methylesterase inhibitor family protein"/>
    <property type="match status" value="1"/>
</dbReference>
<evidence type="ECO:0000313" key="3">
    <source>
        <dbReference type="Proteomes" id="UP000516437"/>
    </source>
</evidence>
<dbReference type="CDD" id="cd15800">
    <property type="entry name" value="PMEI-like_2"/>
    <property type="match status" value="1"/>
</dbReference>
<dbReference type="SUPFAM" id="SSF101148">
    <property type="entry name" value="Plant invertase/pectin methylesterase inhibitor"/>
    <property type="match status" value="1"/>
</dbReference>
<dbReference type="EMBL" id="RXIC02000026">
    <property type="protein sequence ID" value="KAB1202615.1"/>
    <property type="molecule type" value="Genomic_DNA"/>
</dbReference>
<evidence type="ECO:0000256" key="1">
    <source>
        <dbReference type="SAM" id="SignalP"/>
    </source>
</evidence>
<name>A0A6A1UQD1_9ROSI</name>
<comment type="caution">
    <text evidence="2">The sequence shown here is derived from an EMBL/GenBank/DDBJ whole genome shotgun (WGS) entry which is preliminary data.</text>
</comment>
<keyword evidence="3" id="KW-1185">Reference proteome</keyword>
<protein>
    <submittedName>
        <fullName evidence="2">Uncharacterized protein</fullName>
    </submittedName>
</protein>
<dbReference type="InterPro" id="IPR035513">
    <property type="entry name" value="Invertase/methylesterase_inhib"/>
</dbReference>
<dbReference type="AlphaFoldDB" id="A0A6A1UQD1"/>